<feature type="domain" description="Endonuclease/exonuclease/phosphatase" evidence="6">
    <location>
        <begin position="52"/>
        <end position="237"/>
    </location>
</feature>
<dbReference type="Proteomes" id="UP000006671">
    <property type="component" value="Unassembled WGS sequence"/>
</dbReference>
<evidence type="ECO:0000256" key="2">
    <source>
        <dbReference type="ARBA" id="ARBA00022722"/>
    </source>
</evidence>
<accession>D2VAA7</accession>
<dbReference type="InterPro" id="IPR016202">
    <property type="entry name" value="DNase_I"/>
</dbReference>
<keyword evidence="4" id="KW-1015">Disulfide bond</keyword>
<dbReference type="OMA" id="YHFVVSE"/>
<dbReference type="STRING" id="5762.D2VAA7"/>
<name>D2VAA7_NAEGR</name>
<gene>
    <name evidence="7" type="ORF">NAEGRDRAFT_65793</name>
</gene>
<keyword evidence="3" id="KW-0378">Hydrolase</keyword>
<keyword evidence="5" id="KW-0732">Signal</keyword>
<dbReference type="SUPFAM" id="SSF56219">
    <property type="entry name" value="DNase I-like"/>
    <property type="match status" value="1"/>
</dbReference>
<dbReference type="AlphaFoldDB" id="D2VAA7"/>
<protein>
    <submittedName>
        <fullName evidence="7">Predicted protein</fullName>
    </submittedName>
</protein>
<dbReference type="SMART" id="SM00476">
    <property type="entry name" value="DNaseIc"/>
    <property type="match status" value="1"/>
</dbReference>
<dbReference type="PROSITE" id="PS00918">
    <property type="entry name" value="DNASE_I_2"/>
    <property type="match status" value="1"/>
</dbReference>
<dbReference type="Pfam" id="PF03372">
    <property type="entry name" value="Exo_endo_phos"/>
    <property type="match status" value="1"/>
</dbReference>
<dbReference type="GeneID" id="8859391"/>
<dbReference type="GO" id="GO:0004530">
    <property type="term" value="F:deoxyribonuclease I activity"/>
    <property type="evidence" value="ECO:0007669"/>
    <property type="project" value="TreeGrafter"/>
</dbReference>
<evidence type="ECO:0000256" key="5">
    <source>
        <dbReference type="SAM" id="SignalP"/>
    </source>
</evidence>
<dbReference type="InterPro" id="IPR005135">
    <property type="entry name" value="Endo/exonuclease/phosphatase"/>
</dbReference>
<evidence type="ECO:0000256" key="4">
    <source>
        <dbReference type="ARBA" id="ARBA00023157"/>
    </source>
</evidence>
<reference evidence="7 8" key="1">
    <citation type="journal article" date="2010" name="Cell">
        <title>The genome of Naegleria gruberi illuminates early eukaryotic versatility.</title>
        <authorList>
            <person name="Fritz-Laylin L.K."/>
            <person name="Prochnik S.E."/>
            <person name="Ginger M.L."/>
            <person name="Dacks J.B."/>
            <person name="Carpenter M.L."/>
            <person name="Field M.C."/>
            <person name="Kuo A."/>
            <person name="Paredez A."/>
            <person name="Chapman J."/>
            <person name="Pham J."/>
            <person name="Shu S."/>
            <person name="Neupane R."/>
            <person name="Cipriano M."/>
            <person name="Mancuso J."/>
            <person name="Tu H."/>
            <person name="Salamov A."/>
            <person name="Lindquist E."/>
            <person name="Shapiro H."/>
            <person name="Lucas S."/>
            <person name="Grigoriev I.V."/>
            <person name="Cande W.Z."/>
            <person name="Fulton C."/>
            <person name="Rokhsar D.S."/>
            <person name="Dawson S.C."/>
        </authorList>
    </citation>
    <scope>NUCLEOTIDE SEQUENCE [LARGE SCALE GENOMIC DNA]</scope>
    <source>
        <strain evidence="7 8">NEG-M</strain>
    </source>
</reference>
<proteinExistence type="inferred from homology"/>
<dbReference type="PRINTS" id="PR00130">
    <property type="entry name" value="DNASEI"/>
</dbReference>
<dbReference type="CDD" id="cd10282">
    <property type="entry name" value="DNase1"/>
    <property type="match status" value="1"/>
</dbReference>
<dbReference type="Gene3D" id="3.60.10.10">
    <property type="entry name" value="Endonuclease/exonuclease/phosphatase"/>
    <property type="match status" value="1"/>
</dbReference>
<dbReference type="EMBL" id="GG738859">
    <property type="protein sequence ID" value="EFC46274.1"/>
    <property type="molecule type" value="Genomic_DNA"/>
</dbReference>
<dbReference type="OrthoDB" id="10061407at2759"/>
<dbReference type="InterPro" id="IPR036691">
    <property type="entry name" value="Endo/exonu/phosph_ase_sf"/>
</dbReference>
<evidence type="ECO:0000256" key="1">
    <source>
        <dbReference type="ARBA" id="ARBA00007359"/>
    </source>
</evidence>
<sequence>MQKSTLLTATCLLMCVLLSILTAFSDASLSGTSSEAYALAHASASKNEVKIASFNIQIFGSSKMEKKNVLAVILKILSRYDLVLIQEVRDSSDTAFANLVKELSNYNKNVKYGSAISERLGRSNSKEQYGFIYNTDKVKMIKTVQFKDTKGWFERPPFAFVFELNAAKLKGQQFAILGCHIKPGDVVNELNHLVEVYDSFKSEPFYKNIILTGDFNADCSYLSDTEMKKLKLSTDARFKWLIDMDSTVADSECSYDRYIVPVELSAKKLSSGALYELGQATVYRYDKDMKITDEELVEDVSDHYPIEMTITSSQNIGLSSKTLADLVFDDLVKEEGEDDWRRINMNPY</sequence>
<feature type="signal peptide" evidence="5">
    <location>
        <begin position="1"/>
        <end position="27"/>
    </location>
</feature>
<dbReference type="PANTHER" id="PTHR11371">
    <property type="entry name" value="DEOXYRIBONUCLEASE"/>
    <property type="match status" value="1"/>
</dbReference>
<evidence type="ECO:0000256" key="3">
    <source>
        <dbReference type="ARBA" id="ARBA00022801"/>
    </source>
</evidence>
<dbReference type="GO" id="GO:0003677">
    <property type="term" value="F:DNA binding"/>
    <property type="evidence" value="ECO:0007669"/>
    <property type="project" value="TreeGrafter"/>
</dbReference>
<evidence type="ECO:0000313" key="7">
    <source>
        <dbReference type="EMBL" id="EFC46274.1"/>
    </source>
</evidence>
<dbReference type="GO" id="GO:0005634">
    <property type="term" value="C:nucleus"/>
    <property type="evidence" value="ECO:0007669"/>
    <property type="project" value="TreeGrafter"/>
</dbReference>
<organism evidence="8">
    <name type="scientific">Naegleria gruberi</name>
    <name type="common">Amoeba</name>
    <dbReference type="NCBI Taxonomy" id="5762"/>
    <lineage>
        <taxon>Eukaryota</taxon>
        <taxon>Discoba</taxon>
        <taxon>Heterolobosea</taxon>
        <taxon>Tetramitia</taxon>
        <taxon>Eutetramitia</taxon>
        <taxon>Vahlkampfiidae</taxon>
        <taxon>Naegleria</taxon>
    </lineage>
</organism>
<keyword evidence="8" id="KW-1185">Reference proteome</keyword>
<comment type="similarity">
    <text evidence="1">Belongs to the DNase I family.</text>
</comment>
<dbReference type="PANTHER" id="PTHR11371:SF31">
    <property type="entry name" value="EXTRACELLULAR NUCLEASE"/>
    <property type="match status" value="1"/>
</dbReference>
<evidence type="ECO:0000259" key="6">
    <source>
        <dbReference type="Pfam" id="PF03372"/>
    </source>
</evidence>
<evidence type="ECO:0000313" key="8">
    <source>
        <dbReference type="Proteomes" id="UP000006671"/>
    </source>
</evidence>
<dbReference type="VEuPathDB" id="AmoebaDB:NAEGRDRAFT_65793"/>
<feature type="chain" id="PRO_5003037969" evidence="5">
    <location>
        <begin position="28"/>
        <end position="348"/>
    </location>
</feature>
<dbReference type="eggNOG" id="ENOG502QQFT">
    <property type="taxonomic scope" value="Eukaryota"/>
</dbReference>
<dbReference type="GO" id="GO:0006308">
    <property type="term" value="P:DNA catabolic process"/>
    <property type="evidence" value="ECO:0007669"/>
    <property type="project" value="InterPro"/>
</dbReference>
<dbReference type="InterPro" id="IPR033125">
    <property type="entry name" value="DNASE_I_2"/>
</dbReference>
<dbReference type="KEGG" id="ngr:NAEGRDRAFT_65793"/>
<dbReference type="InParanoid" id="D2VAA7"/>
<dbReference type="RefSeq" id="XP_002679018.1">
    <property type="nucleotide sequence ID" value="XM_002678972.1"/>
</dbReference>
<keyword evidence="2" id="KW-0540">Nuclease</keyword>